<feature type="transmembrane region" description="Helical" evidence="15">
    <location>
        <begin position="268"/>
        <end position="288"/>
    </location>
</feature>
<comment type="similarity">
    <text evidence="4">Belongs to the TMTC family.</text>
</comment>
<dbReference type="InterPro" id="IPR013618">
    <property type="entry name" value="TMTC_DUF1736"/>
</dbReference>
<keyword evidence="11 15" id="KW-1133">Transmembrane helix</keyword>
<dbReference type="SUPFAM" id="SSF48452">
    <property type="entry name" value="TPR-like"/>
    <property type="match status" value="1"/>
</dbReference>
<name>A0A9D4CEI0_DREPO</name>
<evidence type="ECO:0000256" key="6">
    <source>
        <dbReference type="ARBA" id="ARBA00022679"/>
    </source>
</evidence>
<feature type="transmembrane region" description="Helical" evidence="15">
    <location>
        <begin position="203"/>
        <end position="223"/>
    </location>
</feature>
<evidence type="ECO:0000256" key="15">
    <source>
        <dbReference type="SAM" id="Phobius"/>
    </source>
</evidence>
<keyword evidence="12 15" id="KW-0472">Membrane</keyword>
<dbReference type="InterPro" id="IPR011990">
    <property type="entry name" value="TPR-like_helical_dom_sf"/>
</dbReference>
<evidence type="ECO:0000256" key="2">
    <source>
        <dbReference type="ARBA" id="ARBA00004240"/>
    </source>
</evidence>
<evidence type="ECO:0000256" key="9">
    <source>
        <dbReference type="ARBA" id="ARBA00022803"/>
    </source>
</evidence>
<feature type="repeat" description="TPR" evidence="13">
    <location>
        <begin position="527"/>
        <end position="560"/>
    </location>
</feature>
<evidence type="ECO:0000256" key="4">
    <source>
        <dbReference type="ARBA" id="ARBA00007882"/>
    </source>
</evidence>
<feature type="transmembrane region" description="Helical" evidence="15">
    <location>
        <begin position="145"/>
        <end position="167"/>
    </location>
</feature>
<dbReference type="PROSITE" id="PS50005">
    <property type="entry name" value="TPR"/>
    <property type="match status" value="1"/>
</dbReference>
<comment type="subcellular location">
    <subcellularLocation>
        <location evidence="2">Endoplasmic reticulum</location>
    </subcellularLocation>
    <subcellularLocation>
        <location evidence="1">Membrane</location>
        <topology evidence="1">Multi-pass membrane protein</topology>
    </subcellularLocation>
</comment>
<dbReference type="AlphaFoldDB" id="A0A9D4CEI0"/>
<evidence type="ECO:0000256" key="3">
    <source>
        <dbReference type="ARBA" id="ARBA00004922"/>
    </source>
</evidence>
<feature type="region of interest" description="Disordered" evidence="14">
    <location>
        <begin position="1"/>
        <end position="26"/>
    </location>
</feature>
<evidence type="ECO:0000313" key="18">
    <source>
        <dbReference type="Proteomes" id="UP000828390"/>
    </source>
</evidence>
<reference evidence="17" key="1">
    <citation type="journal article" date="2019" name="bioRxiv">
        <title>The Genome of the Zebra Mussel, Dreissena polymorpha: A Resource for Invasive Species Research.</title>
        <authorList>
            <person name="McCartney M.A."/>
            <person name="Auch B."/>
            <person name="Kono T."/>
            <person name="Mallez S."/>
            <person name="Zhang Y."/>
            <person name="Obille A."/>
            <person name="Becker A."/>
            <person name="Abrahante J.E."/>
            <person name="Garbe J."/>
            <person name="Badalamenti J.P."/>
            <person name="Herman A."/>
            <person name="Mangelson H."/>
            <person name="Liachko I."/>
            <person name="Sullivan S."/>
            <person name="Sone E.D."/>
            <person name="Koren S."/>
            <person name="Silverstein K.A.T."/>
            <person name="Beckman K.B."/>
            <person name="Gohl D.M."/>
        </authorList>
    </citation>
    <scope>NUCLEOTIDE SEQUENCE</scope>
    <source>
        <strain evidence="17">Duluth1</strain>
        <tissue evidence="17">Whole animal</tissue>
    </source>
</reference>
<dbReference type="GO" id="GO:0016020">
    <property type="term" value="C:membrane"/>
    <property type="evidence" value="ECO:0007669"/>
    <property type="project" value="UniProtKB-SubCell"/>
</dbReference>
<dbReference type="SMART" id="SM00028">
    <property type="entry name" value="TPR"/>
    <property type="match status" value="2"/>
</dbReference>
<sequence length="591" mass="66446">MHFRRAHRHKNGYYMNGSTGQGGESTASLLQEPKIPTRENPEQFLPIPRLKFWQAAAIVFVISVVCFAVTYNGDFVFDDSEAIVGNNDLLPESSVWDLFNNDFWGNKLDSKTSHKSYRPLTVLTFRWSYALGSGLNPLYFHIPNIVLHGIVSVLLLCMFSILFGGYSVSMTTGQLEFKAARSSLLCAALFAVHPIHTESVSGIVGRADLLCAVLFIGSFLLYVKSCSIETQRYDSRYSIFRPEQFSLGYLLSSMLLCMLAVLCKEQGITIIGICSAYDIVVICGVDLLELVGLRKKCQQNGKSQATQAWVVSLIKRHLVLLSAGLLVFLYRWRIMGSAPPVFQVFDNPHSFVNNTVIRSTNYNYLYSINLWLLLNPWWLCFDWSMGCVPVIESLADPRVLAAFSVWIFIGCLVWACLKGPITQDQRTLTMALALIIIPFLPASNLFFRVGFVIAERILYLSSIGYCMVVVLGVRQLCSTYPQHSKHLSACLAFLLCLYSVRCVQRSTEWKHEIDLFTAGAHVCPGNAKVHYNIAKLNADNGNIDVAIHKYRHAIELNPQYDQAMNNLGNILKDRNELDEAEQLLERAVAVR</sequence>
<evidence type="ECO:0000256" key="14">
    <source>
        <dbReference type="SAM" id="MobiDB-lite"/>
    </source>
</evidence>
<dbReference type="GO" id="GO:0030968">
    <property type="term" value="P:endoplasmic reticulum unfolded protein response"/>
    <property type="evidence" value="ECO:0007669"/>
    <property type="project" value="TreeGrafter"/>
</dbReference>
<dbReference type="Pfam" id="PF08409">
    <property type="entry name" value="TMTC_DUF1736"/>
    <property type="match status" value="1"/>
</dbReference>
<accession>A0A9D4CEI0</accession>
<feature type="transmembrane region" description="Helical" evidence="15">
    <location>
        <begin position="52"/>
        <end position="71"/>
    </location>
</feature>
<dbReference type="PANTHER" id="PTHR44227:SF3">
    <property type="entry name" value="PROTEIN O-MANNOSYL-TRANSFERASE TMTC4"/>
    <property type="match status" value="1"/>
</dbReference>
<dbReference type="InterPro" id="IPR052346">
    <property type="entry name" value="O-mannosyl-transferase_TMTC"/>
</dbReference>
<evidence type="ECO:0000259" key="16">
    <source>
        <dbReference type="Pfam" id="PF08409"/>
    </source>
</evidence>
<evidence type="ECO:0000313" key="17">
    <source>
        <dbReference type="EMBL" id="KAH3721978.1"/>
    </source>
</evidence>
<dbReference type="Pfam" id="PF13374">
    <property type="entry name" value="TPR_10"/>
    <property type="match status" value="1"/>
</dbReference>
<dbReference type="EC" id="2.4.1.109" evidence="5"/>
<dbReference type="Proteomes" id="UP000828390">
    <property type="component" value="Unassembled WGS sequence"/>
</dbReference>
<comment type="pathway">
    <text evidence="3">Protein modification; protein glycosylation.</text>
</comment>
<feature type="transmembrane region" description="Helical" evidence="15">
    <location>
        <begin position="399"/>
        <end position="417"/>
    </location>
</feature>
<organism evidence="17 18">
    <name type="scientific">Dreissena polymorpha</name>
    <name type="common">Zebra mussel</name>
    <name type="synonym">Mytilus polymorpha</name>
    <dbReference type="NCBI Taxonomy" id="45954"/>
    <lineage>
        <taxon>Eukaryota</taxon>
        <taxon>Metazoa</taxon>
        <taxon>Spiralia</taxon>
        <taxon>Lophotrochozoa</taxon>
        <taxon>Mollusca</taxon>
        <taxon>Bivalvia</taxon>
        <taxon>Autobranchia</taxon>
        <taxon>Heteroconchia</taxon>
        <taxon>Euheterodonta</taxon>
        <taxon>Imparidentia</taxon>
        <taxon>Neoheterodontei</taxon>
        <taxon>Myida</taxon>
        <taxon>Dreissenoidea</taxon>
        <taxon>Dreissenidae</taxon>
        <taxon>Dreissena</taxon>
    </lineage>
</organism>
<keyword evidence="10" id="KW-0256">Endoplasmic reticulum</keyword>
<dbReference type="Gene3D" id="1.25.40.10">
    <property type="entry name" value="Tetratricopeptide repeat domain"/>
    <property type="match status" value="1"/>
</dbReference>
<dbReference type="GO" id="GO:0005783">
    <property type="term" value="C:endoplasmic reticulum"/>
    <property type="evidence" value="ECO:0007669"/>
    <property type="project" value="UniProtKB-SubCell"/>
</dbReference>
<evidence type="ECO:0000256" key="7">
    <source>
        <dbReference type="ARBA" id="ARBA00022692"/>
    </source>
</evidence>
<protein>
    <recommendedName>
        <fullName evidence="5">dolichyl-phosphate-mannose--protein mannosyltransferase</fullName>
        <ecNumber evidence="5">2.4.1.109</ecNumber>
    </recommendedName>
</protein>
<keyword evidence="18" id="KW-1185">Reference proteome</keyword>
<keyword evidence="7 15" id="KW-0812">Transmembrane</keyword>
<dbReference type="EMBL" id="JAIWYP010000013">
    <property type="protein sequence ID" value="KAH3721978.1"/>
    <property type="molecule type" value="Genomic_DNA"/>
</dbReference>
<dbReference type="InterPro" id="IPR019734">
    <property type="entry name" value="TPR_rpt"/>
</dbReference>
<evidence type="ECO:0000256" key="10">
    <source>
        <dbReference type="ARBA" id="ARBA00022824"/>
    </source>
</evidence>
<keyword evidence="8" id="KW-0677">Repeat</keyword>
<evidence type="ECO:0000256" key="5">
    <source>
        <dbReference type="ARBA" id="ARBA00012839"/>
    </source>
</evidence>
<feature type="transmembrane region" description="Helical" evidence="15">
    <location>
        <begin position="179"/>
        <end position="197"/>
    </location>
</feature>
<evidence type="ECO:0000256" key="11">
    <source>
        <dbReference type="ARBA" id="ARBA00022989"/>
    </source>
</evidence>
<dbReference type="GO" id="GO:0004169">
    <property type="term" value="F:dolichyl-phosphate-mannose-protein mannosyltransferase activity"/>
    <property type="evidence" value="ECO:0007669"/>
    <property type="project" value="UniProtKB-EC"/>
</dbReference>
<comment type="caution">
    <text evidence="17">The sequence shown here is derived from an EMBL/GenBank/DDBJ whole genome shotgun (WGS) entry which is preliminary data.</text>
</comment>
<feature type="domain" description="DUF1736" evidence="16">
    <location>
        <begin position="337"/>
        <end position="409"/>
    </location>
</feature>
<feature type="transmembrane region" description="Helical" evidence="15">
    <location>
        <begin position="244"/>
        <end position="262"/>
    </location>
</feature>
<feature type="compositionally biased region" description="Basic residues" evidence="14">
    <location>
        <begin position="1"/>
        <end position="11"/>
    </location>
</feature>
<dbReference type="PROSITE" id="PS50293">
    <property type="entry name" value="TPR_REGION"/>
    <property type="match status" value="1"/>
</dbReference>
<evidence type="ECO:0000256" key="8">
    <source>
        <dbReference type="ARBA" id="ARBA00022737"/>
    </source>
</evidence>
<feature type="transmembrane region" description="Helical" evidence="15">
    <location>
        <begin position="457"/>
        <end position="477"/>
    </location>
</feature>
<feature type="transmembrane region" description="Helical" evidence="15">
    <location>
        <begin position="429"/>
        <end position="451"/>
    </location>
</feature>
<proteinExistence type="inferred from homology"/>
<evidence type="ECO:0000256" key="12">
    <source>
        <dbReference type="ARBA" id="ARBA00023136"/>
    </source>
</evidence>
<reference evidence="17" key="2">
    <citation type="submission" date="2020-11" db="EMBL/GenBank/DDBJ databases">
        <authorList>
            <person name="McCartney M.A."/>
            <person name="Auch B."/>
            <person name="Kono T."/>
            <person name="Mallez S."/>
            <person name="Becker A."/>
            <person name="Gohl D.M."/>
            <person name="Silverstein K.A.T."/>
            <person name="Koren S."/>
            <person name="Bechman K.B."/>
            <person name="Herman A."/>
            <person name="Abrahante J.E."/>
            <person name="Garbe J."/>
        </authorList>
    </citation>
    <scope>NUCLEOTIDE SEQUENCE</scope>
    <source>
        <strain evidence="17">Duluth1</strain>
        <tissue evidence="17">Whole animal</tissue>
    </source>
</reference>
<evidence type="ECO:0000256" key="13">
    <source>
        <dbReference type="PROSITE-ProRule" id="PRU00339"/>
    </source>
</evidence>
<keyword evidence="9 13" id="KW-0802">TPR repeat</keyword>
<keyword evidence="6" id="KW-0808">Transferase</keyword>
<dbReference type="PANTHER" id="PTHR44227">
    <property type="match status" value="1"/>
</dbReference>
<gene>
    <name evidence="17" type="ORF">DPMN_064926</name>
</gene>
<dbReference type="Pfam" id="PF13181">
    <property type="entry name" value="TPR_8"/>
    <property type="match status" value="1"/>
</dbReference>
<evidence type="ECO:0000256" key="1">
    <source>
        <dbReference type="ARBA" id="ARBA00004141"/>
    </source>
</evidence>